<accession>A0A167K6K7</accession>
<reference evidence="10 11" key="1">
    <citation type="submission" date="2013-07" db="EMBL/GenBank/DDBJ databases">
        <title>Comparative Genomic and Metabolomic Analysis of Twelve Strains of Pseudoalteromonas luteoviolacea.</title>
        <authorList>
            <person name="Vynne N.G."/>
            <person name="Mansson M."/>
            <person name="Gram L."/>
        </authorList>
    </citation>
    <scope>NUCLEOTIDE SEQUENCE [LARGE SCALE GENOMIC DNA]</scope>
    <source>
        <strain evidence="10 11">S4060-1</strain>
    </source>
</reference>
<keyword evidence="3" id="KW-0805">Transcription regulation</keyword>
<gene>
    <name evidence="10" type="ORF">N478_25670</name>
</gene>
<evidence type="ECO:0000256" key="6">
    <source>
        <dbReference type="PROSITE-ProRule" id="PRU00169"/>
    </source>
</evidence>
<dbReference type="Proteomes" id="UP000076661">
    <property type="component" value="Unassembled WGS sequence"/>
</dbReference>
<organism evidence="10 11">
    <name type="scientific">Pseudoalteromonas luteoviolacea S4060-1</name>
    <dbReference type="NCBI Taxonomy" id="1365257"/>
    <lineage>
        <taxon>Bacteria</taxon>
        <taxon>Pseudomonadati</taxon>
        <taxon>Pseudomonadota</taxon>
        <taxon>Gammaproteobacteria</taxon>
        <taxon>Alteromonadales</taxon>
        <taxon>Pseudoalteromonadaceae</taxon>
        <taxon>Pseudoalteromonas</taxon>
    </lineage>
</organism>
<protein>
    <submittedName>
        <fullName evidence="10">Regulator</fullName>
    </submittedName>
</protein>
<dbReference type="PANTHER" id="PTHR48111">
    <property type="entry name" value="REGULATOR OF RPOS"/>
    <property type="match status" value="1"/>
</dbReference>
<dbReference type="PANTHER" id="PTHR48111:SF22">
    <property type="entry name" value="REGULATOR OF RPOS"/>
    <property type="match status" value="1"/>
</dbReference>
<dbReference type="Gene3D" id="6.10.250.690">
    <property type="match status" value="1"/>
</dbReference>
<comment type="caution">
    <text evidence="10">The sequence shown here is derived from an EMBL/GenBank/DDBJ whole genome shotgun (WGS) entry which is preliminary data.</text>
</comment>
<dbReference type="GO" id="GO:0006355">
    <property type="term" value="P:regulation of DNA-templated transcription"/>
    <property type="evidence" value="ECO:0007669"/>
    <property type="project" value="InterPro"/>
</dbReference>
<evidence type="ECO:0000313" key="10">
    <source>
        <dbReference type="EMBL" id="KZN62204.1"/>
    </source>
</evidence>
<keyword evidence="1 6" id="KW-0597">Phosphoprotein</keyword>
<keyword evidence="5" id="KW-0804">Transcription</keyword>
<dbReference type="InterPro" id="IPR001789">
    <property type="entry name" value="Sig_transdc_resp-reg_receiver"/>
</dbReference>
<dbReference type="InterPro" id="IPR001867">
    <property type="entry name" value="OmpR/PhoB-type_DNA-bd"/>
</dbReference>
<evidence type="ECO:0000256" key="7">
    <source>
        <dbReference type="PROSITE-ProRule" id="PRU01091"/>
    </source>
</evidence>
<dbReference type="InterPro" id="IPR036388">
    <property type="entry name" value="WH-like_DNA-bd_sf"/>
</dbReference>
<dbReference type="CDD" id="cd17574">
    <property type="entry name" value="REC_OmpR"/>
    <property type="match status" value="1"/>
</dbReference>
<dbReference type="PROSITE" id="PS50110">
    <property type="entry name" value="RESPONSE_REGULATORY"/>
    <property type="match status" value="1"/>
</dbReference>
<feature type="domain" description="OmpR/PhoB-type" evidence="9">
    <location>
        <begin position="126"/>
        <end position="223"/>
    </location>
</feature>
<dbReference type="SUPFAM" id="SSF52172">
    <property type="entry name" value="CheY-like"/>
    <property type="match status" value="1"/>
</dbReference>
<evidence type="ECO:0000256" key="3">
    <source>
        <dbReference type="ARBA" id="ARBA00023015"/>
    </source>
</evidence>
<dbReference type="FunFam" id="3.40.50.2300:FF:000001">
    <property type="entry name" value="DNA-binding response regulator PhoB"/>
    <property type="match status" value="1"/>
</dbReference>
<proteinExistence type="predicted"/>
<evidence type="ECO:0000259" key="9">
    <source>
        <dbReference type="PROSITE" id="PS51755"/>
    </source>
</evidence>
<keyword evidence="2" id="KW-0902">Two-component regulatory system</keyword>
<dbReference type="GO" id="GO:0032993">
    <property type="term" value="C:protein-DNA complex"/>
    <property type="evidence" value="ECO:0007669"/>
    <property type="project" value="TreeGrafter"/>
</dbReference>
<dbReference type="InterPro" id="IPR039420">
    <property type="entry name" value="WalR-like"/>
</dbReference>
<dbReference type="SMART" id="SM00862">
    <property type="entry name" value="Trans_reg_C"/>
    <property type="match status" value="1"/>
</dbReference>
<dbReference type="RefSeq" id="WP_063382358.1">
    <property type="nucleotide sequence ID" value="NZ_AUXX01000042.1"/>
</dbReference>
<evidence type="ECO:0000256" key="4">
    <source>
        <dbReference type="ARBA" id="ARBA00023125"/>
    </source>
</evidence>
<feature type="domain" description="Response regulatory" evidence="8">
    <location>
        <begin position="3"/>
        <end position="117"/>
    </location>
</feature>
<evidence type="ECO:0000259" key="8">
    <source>
        <dbReference type="PROSITE" id="PS50110"/>
    </source>
</evidence>
<dbReference type="PATRIC" id="fig|1365257.3.peg.4054"/>
<evidence type="ECO:0000256" key="1">
    <source>
        <dbReference type="ARBA" id="ARBA00022553"/>
    </source>
</evidence>
<dbReference type="SUPFAM" id="SSF46894">
    <property type="entry name" value="C-terminal effector domain of the bipartite response regulators"/>
    <property type="match status" value="1"/>
</dbReference>
<name>A0A167K6K7_9GAMM</name>
<evidence type="ECO:0000256" key="2">
    <source>
        <dbReference type="ARBA" id="ARBA00023012"/>
    </source>
</evidence>
<dbReference type="PROSITE" id="PS51755">
    <property type="entry name" value="OMPR_PHOB"/>
    <property type="match status" value="1"/>
</dbReference>
<dbReference type="InterPro" id="IPR011006">
    <property type="entry name" value="CheY-like_superfamily"/>
</dbReference>
<dbReference type="Gene3D" id="1.10.10.10">
    <property type="entry name" value="Winged helix-like DNA-binding domain superfamily/Winged helix DNA-binding domain"/>
    <property type="match status" value="1"/>
</dbReference>
<dbReference type="AlphaFoldDB" id="A0A167K6K7"/>
<dbReference type="EMBL" id="AUXX01000042">
    <property type="protein sequence ID" value="KZN62204.1"/>
    <property type="molecule type" value="Genomic_DNA"/>
</dbReference>
<dbReference type="GO" id="GO:0000976">
    <property type="term" value="F:transcription cis-regulatory region binding"/>
    <property type="evidence" value="ECO:0007669"/>
    <property type="project" value="TreeGrafter"/>
</dbReference>
<dbReference type="GO" id="GO:0005829">
    <property type="term" value="C:cytosol"/>
    <property type="evidence" value="ECO:0007669"/>
    <property type="project" value="TreeGrafter"/>
</dbReference>
<dbReference type="Gene3D" id="3.40.50.2300">
    <property type="match status" value="1"/>
</dbReference>
<feature type="modified residue" description="4-aspartylphosphate" evidence="6">
    <location>
        <position position="52"/>
    </location>
</feature>
<dbReference type="SMART" id="SM00448">
    <property type="entry name" value="REC"/>
    <property type="match status" value="1"/>
</dbReference>
<feature type="DNA-binding region" description="OmpR/PhoB-type" evidence="7">
    <location>
        <begin position="126"/>
        <end position="223"/>
    </location>
</feature>
<dbReference type="GO" id="GO:0000156">
    <property type="term" value="F:phosphorelay response regulator activity"/>
    <property type="evidence" value="ECO:0007669"/>
    <property type="project" value="TreeGrafter"/>
</dbReference>
<keyword evidence="4 7" id="KW-0238">DNA-binding</keyword>
<dbReference type="Pfam" id="PF00072">
    <property type="entry name" value="Response_reg"/>
    <property type="match status" value="1"/>
</dbReference>
<evidence type="ECO:0000313" key="11">
    <source>
        <dbReference type="Proteomes" id="UP000076661"/>
    </source>
</evidence>
<sequence length="225" mass="25766">MKRLLIVEDNREIAGILFDYFESLGMEIDYADNGELGLKLANEHTFDVILLDLMLPRMSGLSICNKLRESGNTTPILMLTALDGREDILQGFEHGADDYLTKPFDLDILEARMHALIRRSNAEFTSQKLCFGDVSIDQRTRQAYRQGRLLALNPTTYTILELLLKKAPEVLTKEEIAYQLWGEHEANNDVLRSHIYQLRTQLDKPFETPVLITVPKVGFRLEHTS</sequence>
<dbReference type="InterPro" id="IPR016032">
    <property type="entry name" value="Sig_transdc_resp-reg_C-effctor"/>
</dbReference>
<evidence type="ECO:0000256" key="5">
    <source>
        <dbReference type="ARBA" id="ARBA00023163"/>
    </source>
</evidence>
<dbReference type="Pfam" id="PF00486">
    <property type="entry name" value="Trans_reg_C"/>
    <property type="match status" value="1"/>
</dbReference>
<dbReference type="CDD" id="cd00383">
    <property type="entry name" value="trans_reg_C"/>
    <property type="match status" value="1"/>
</dbReference>